<sequence>MTTIQGYFDPRFEAVRDLFAEQQSDEQARGAALCVTIGGETVLDLWQGVMDKDNQRVWEQDTLVNVFSCTKPLGAVALLQQVEAGRIELDAPLASVWPEFAQAGKESVTLRHALSHRSGLSGIAAPLPPEALFEWDTMAAALAAQKPWWTPGEAHGYAPVTYAWLLGEPLARLSDERPGAYINQNVCQPLGMDFYVGVPDSELDRIASLSRLRNQYGDQYARALFAAMGRPDELSFKAFGNPSSMMTSSNRREWQQAEIFSANGTGNARSMARFWQLLAHGGSLDGVRLLDDELVSLMQREHSHGMDRTLLAPTRFGLGVMLDQDYEGGGFGMGARAFGHPGAGGSLGFCDPDAQVGFGYVTNTMGPYVLMDPRALVLSRAIYAVLRQSD</sequence>
<dbReference type="AlphaFoldDB" id="A0A1H1UW93"/>
<keyword evidence="3" id="KW-1185">Reference proteome</keyword>
<dbReference type="InterPro" id="IPR001466">
    <property type="entry name" value="Beta-lactam-related"/>
</dbReference>
<evidence type="ECO:0000259" key="1">
    <source>
        <dbReference type="Pfam" id="PF00144"/>
    </source>
</evidence>
<proteinExistence type="predicted"/>
<feature type="domain" description="Beta-lactamase-related" evidence="1">
    <location>
        <begin position="15"/>
        <end position="373"/>
    </location>
</feature>
<dbReference type="Proteomes" id="UP000243207">
    <property type="component" value="Chromosome I"/>
</dbReference>
<evidence type="ECO:0000313" key="3">
    <source>
        <dbReference type="Proteomes" id="UP000243207"/>
    </source>
</evidence>
<dbReference type="RefSeq" id="WP_093394356.1">
    <property type="nucleotide sequence ID" value="NZ_LT629736.1"/>
</dbReference>
<dbReference type="InterPro" id="IPR052907">
    <property type="entry name" value="Beta-lactamase/esterase"/>
</dbReference>
<reference evidence="3" key="1">
    <citation type="submission" date="2016-10" db="EMBL/GenBank/DDBJ databases">
        <authorList>
            <person name="Varghese N."/>
            <person name="Submissions S."/>
        </authorList>
    </citation>
    <scope>NUCLEOTIDE SEQUENCE [LARGE SCALE GENOMIC DNA]</scope>
    <source>
        <strain evidence="3">NRRL B-51270</strain>
    </source>
</reference>
<dbReference type="STRING" id="487184.SAMN05216421_2147"/>
<dbReference type="SUPFAM" id="SSF56601">
    <property type="entry name" value="beta-lactamase/transpeptidase-like"/>
    <property type="match status" value="1"/>
</dbReference>
<organism evidence="2 3">
    <name type="scientific">Halopseudomonas xinjiangensis</name>
    <dbReference type="NCBI Taxonomy" id="487184"/>
    <lineage>
        <taxon>Bacteria</taxon>
        <taxon>Pseudomonadati</taxon>
        <taxon>Pseudomonadota</taxon>
        <taxon>Gammaproteobacteria</taxon>
        <taxon>Pseudomonadales</taxon>
        <taxon>Pseudomonadaceae</taxon>
        <taxon>Halopseudomonas</taxon>
    </lineage>
</organism>
<dbReference type="InterPro" id="IPR012338">
    <property type="entry name" value="Beta-lactam/transpept-like"/>
</dbReference>
<dbReference type="PANTHER" id="PTHR43319">
    <property type="entry name" value="BETA-LACTAMASE-RELATED"/>
    <property type="match status" value="1"/>
</dbReference>
<protein>
    <submittedName>
        <fullName evidence="2">CubicO group peptidase, beta-lactamase class C family</fullName>
    </submittedName>
</protein>
<dbReference type="PANTHER" id="PTHR43319:SF3">
    <property type="entry name" value="BETA-LACTAMASE-RELATED DOMAIN-CONTAINING PROTEIN"/>
    <property type="match status" value="1"/>
</dbReference>
<evidence type="ECO:0000313" key="2">
    <source>
        <dbReference type="EMBL" id="SDS76386.1"/>
    </source>
</evidence>
<accession>A0A1H1UW93</accession>
<dbReference type="Gene3D" id="3.40.710.10">
    <property type="entry name" value="DD-peptidase/beta-lactamase superfamily"/>
    <property type="match status" value="1"/>
</dbReference>
<dbReference type="Pfam" id="PF00144">
    <property type="entry name" value="Beta-lactamase"/>
    <property type="match status" value="1"/>
</dbReference>
<dbReference type="EMBL" id="LT629736">
    <property type="protein sequence ID" value="SDS76386.1"/>
    <property type="molecule type" value="Genomic_DNA"/>
</dbReference>
<gene>
    <name evidence="2" type="ORF">SAMN05216421_2147</name>
</gene>
<name>A0A1H1UW93_9GAMM</name>
<dbReference type="OrthoDB" id="5705574at2"/>